<sequence length="113" mass="11901">MANSDLNAEIQELNLTYLWLAQKALKEDRAAAGVMLGLPNSVLDVIEGMTTAQCIELASNASFLMRSAFTSGTQLSRILNQPRDHGNTRLHAAIALASEAGAGLTGKTGKGSE</sequence>
<keyword evidence="3" id="KW-0805">Transcription regulation</keyword>
<keyword evidence="6" id="KW-0010">Activator</keyword>
<dbReference type="Gene3D" id="1.10.4000.10">
    <property type="entry name" value="Flagellar transcriptional activator FlhD"/>
    <property type="match status" value="1"/>
</dbReference>
<dbReference type="SUPFAM" id="SSF63592">
    <property type="entry name" value="Flagellar transcriptional activator FlhD"/>
    <property type="match status" value="1"/>
</dbReference>
<organism evidence="9 10">
    <name type="scientific">Pseudomonas nitroreducens</name>
    <dbReference type="NCBI Taxonomy" id="46680"/>
    <lineage>
        <taxon>Bacteria</taxon>
        <taxon>Pseudomonadati</taxon>
        <taxon>Pseudomonadota</taxon>
        <taxon>Gammaproteobacteria</taxon>
        <taxon>Pseudomonadales</taxon>
        <taxon>Pseudomonadaceae</taxon>
        <taxon>Pseudomonas</taxon>
    </lineage>
</organism>
<evidence type="ECO:0000256" key="6">
    <source>
        <dbReference type="ARBA" id="ARBA00023159"/>
    </source>
</evidence>
<comment type="caution">
    <text evidence="9">The sequence shown here is derived from an EMBL/GenBank/DDBJ whole genome shotgun (WGS) entry which is preliminary data.</text>
</comment>
<dbReference type="Proteomes" id="UP000566995">
    <property type="component" value="Unassembled WGS sequence"/>
</dbReference>
<dbReference type="Pfam" id="PF05247">
    <property type="entry name" value="FlhD"/>
    <property type="match status" value="1"/>
</dbReference>
<evidence type="ECO:0000313" key="10">
    <source>
        <dbReference type="Proteomes" id="UP000566995"/>
    </source>
</evidence>
<evidence type="ECO:0000256" key="8">
    <source>
        <dbReference type="ARBA" id="ARBA00025431"/>
    </source>
</evidence>
<comment type="function">
    <text evidence="8">Functions in complex with FlhC as a master transcriptional regulator that regulates transcription of several flagellar and non-flagellar operons by binding to their promoter region. Activates expression of class 2 flagellar genes, including fliA, which is a flagellum-specific sigma factor that turns on the class 3 genes. Also regulates genes whose products function in a variety of physiological pathways.</text>
</comment>
<dbReference type="RefSeq" id="WP_184592856.1">
    <property type="nucleotide sequence ID" value="NZ_JACHLI010000018.1"/>
</dbReference>
<dbReference type="GO" id="GO:0003677">
    <property type="term" value="F:DNA binding"/>
    <property type="evidence" value="ECO:0007669"/>
    <property type="project" value="UniProtKB-KW"/>
</dbReference>
<dbReference type="GO" id="GO:0044780">
    <property type="term" value="P:bacterial-type flagellum assembly"/>
    <property type="evidence" value="ECO:0007669"/>
    <property type="project" value="InterPro"/>
</dbReference>
<keyword evidence="5" id="KW-1015">Disulfide bond</keyword>
<dbReference type="AlphaFoldDB" id="A0A7W7KM76"/>
<reference evidence="9 10" key="1">
    <citation type="submission" date="2020-08" db="EMBL/GenBank/DDBJ databases">
        <title>Functional genomics of gut bacteria from endangered species of beetles.</title>
        <authorList>
            <person name="Carlos-Shanley C."/>
        </authorList>
    </citation>
    <scope>NUCLEOTIDE SEQUENCE [LARGE SCALE GENOMIC DNA]</scope>
    <source>
        <strain evidence="9 10">S00179</strain>
    </source>
</reference>
<keyword evidence="9" id="KW-0282">Flagellum</keyword>
<evidence type="ECO:0000313" key="9">
    <source>
        <dbReference type="EMBL" id="MBB4865405.1"/>
    </source>
</evidence>
<dbReference type="InterPro" id="IPR023559">
    <property type="entry name" value="Flagellar_FlhD"/>
</dbReference>
<accession>A0A7W7KM76</accession>
<evidence type="ECO:0000256" key="4">
    <source>
        <dbReference type="ARBA" id="ARBA00023125"/>
    </source>
</evidence>
<name>A0A7W7KM76_PSENT</name>
<evidence type="ECO:0000256" key="1">
    <source>
        <dbReference type="ARBA" id="ARBA00022490"/>
    </source>
</evidence>
<keyword evidence="9" id="KW-0966">Cell projection</keyword>
<dbReference type="InterPro" id="IPR036194">
    <property type="entry name" value="FlhD_sf"/>
</dbReference>
<keyword evidence="2" id="KW-1005">Bacterial flagellum biogenesis</keyword>
<proteinExistence type="predicted"/>
<gene>
    <name evidence="9" type="ORF">HNP46_004286</name>
</gene>
<keyword evidence="9" id="KW-0969">Cilium</keyword>
<evidence type="ECO:0000256" key="7">
    <source>
        <dbReference type="ARBA" id="ARBA00023163"/>
    </source>
</evidence>
<evidence type="ECO:0000256" key="2">
    <source>
        <dbReference type="ARBA" id="ARBA00022795"/>
    </source>
</evidence>
<dbReference type="GO" id="GO:0045893">
    <property type="term" value="P:positive regulation of DNA-templated transcription"/>
    <property type="evidence" value="ECO:0007669"/>
    <property type="project" value="InterPro"/>
</dbReference>
<keyword evidence="1" id="KW-0963">Cytoplasm</keyword>
<keyword evidence="7" id="KW-0804">Transcription</keyword>
<evidence type="ECO:0000256" key="5">
    <source>
        <dbReference type="ARBA" id="ARBA00023157"/>
    </source>
</evidence>
<keyword evidence="4" id="KW-0238">DNA-binding</keyword>
<evidence type="ECO:0000256" key="3">
    <source>
        <dbReference type="ARBA" id="ARBA00023015"/>
    </source>
</evidence>
<dbReference type="EMBL" id="JACHLI010000018">
    <property type="protein sequence ID" value="MBB4865405.1"/>
    <property type="molecule type" value="Genomic_DNA"/>
</dbReference>
<protein>
    <submittedName>
        <fullName evidence="9">Flagellar transcriptional activator FlhD</fullName>
    </submittedName>
</protein>